<dbReference type="RefSeq" id="WP_279247610.1">
    <property type="nucleotide sequence ID" value="NZ_SHNO01000001.1"/>
</dbReference>
<keyword evidence="6 7" id="KW-0131">Cell cycle</keyword>
<keyword evidence="7" id="KW-0175">Coiled coil</keyword>
<evidence type="ECO:0000256" key="4">
    <source>
        <dbReference type="ARBA" id="ARBA00022989"/>
    </source>
</evidence>
<dbReference type="Pfam" id="PF04977">
    <property type="entry name" value="DivIC"/>
    <property type="match status" value="1"/>
</dbReference>
<comment type="subcellular location">
    <subcellularLocation>
        <location evidence="7">Cell inner membrane</location>
        <topology evidence="7">Single-pass type II membrane protein</topology>
    </subcellularLocation>
    <text evidence="7">Localizes to the division septum.</text>
</comment>
<reference evidence="8" key="1">
    <citation type="submission" date="2019-02" db="EMBL/GenBank/DDBJ databases">
        <authorList>
            <person name="Li S.-H."/>
        </authorList>
    </citation>
    <scope>NUCLEOTIDE SEQUENCE</scope>
    <source>
        <strain evidence="8">IMCC11814</strain>
    </source>
</reference>
<keyword evidence="3 7" id="KW-0812">Transmembrane</keyword>
<dbReference type="InterPro" id="IPR023081">
    <property type="entry name" value="Cell_div_FtsB"/>
</dbReference>
<keyword evidence="7" id="KW-0997">Cell inner membrane</keyword>
<evidence type="ECO:0000256" key="1">
    <source>
        <dbReference type="ARBA" id="ARBA00022475"/>
    </source>
</evidence>
<comment type="similarity">
    <text evidence="7">Belongs to the FtsB family.</text>
</comment>
<gene>
    <name evidence="7" type="primary">ftsB</name>
    <name evidence="8" type="ORF">EYC82_00585</name>
</gene>
<comment type="subunit">
    <text evidence="7">Part of a complex composed of FtsB, FtsL and FtsQ.</text>
</comment>
<evidence type="ECO:0000256" key="5">
    <source>
        <dbReference type="ARBA" id="ARBA00023136"/>
    </source>
</evidence>
<keyword evidence="4 7" id="KW-1133">Transmembrane helix</keyword>
<evidence type="ECO:0000256" key="2">
    <source>
        <dbReference type="ARBA" id="ARBA00022618"/>
    </source>
</evidence>
<comment type="function">
    <text evidence="7">Essential cell division protein. May link together the upstream cell division proteins, which are predominantly cytoplasmic, with the downstream cell division proteins, which are predominantly periplasmic.</text>
</comment>
<evidence type="ECO:0000313" key="9">
    <source>
        <dbReference type="Proteomes" id="UP001143304"/>
    </source>
</evidence>
<protein>
    <recommendedName>
        <fullName evidence="7">Cell division protein FtsB</fullName>
    </recommendedName>
</protein>
<dbReference type="HAMAP" id="MF_00599">
    <property type="entry name" value="FtsB"/>
    <property type="match status" value="1"/>
</dbReference>
<dbReference type="PANTHER" id="PTHR37485">
    <property type="entry name" value="CELL DIVISION PROTEIN FTSB"/>
    <property type="match status" value="1"/>
</dbReference>
<feature type="coiled-coil region" evidence="7">
    <location>
        <begin position="29"/>
        <end position="70"/>
    </location>
</feature>
<keyword evidence="9" id="KW-1185">Reference proteome</keyword>
<keyword evidence="2 7" id="KW-0132">Cell division</keyword>
<feature type="topological domain" description="Cytoplasmic" evidence="7">
    <location>
        <begin position="1"/>
        <end position="3"/>
    </location>
</feature>
<evidence type="ECO:0000256" key="7">
    <source>
        <dbReference type="HAMAP-Rule" id="MF_00599"/>
    </source>
</evidence>
<dbReference type="PANTHER" id="PTHR37485:SF1">
    <property type="entry name" value="CELL DIVISION PROTEIN FTSB"/>
    <property type="match status" value="1"/>
</dbReference>
<name>A0ABT3T0S3_9GAMM</name>
<organism evidence="8 9">
    <name type="scientific">Candidatus Marimicrobium litorale</name>
    <dbReference type="NCBI Taxonomy" id="2518991"/>
    <lineage>
        <taxon>Bacteria</taxon>
        <taxon>Pseudomonadati</taxon>
        <taxon>Pseudomonadota</taxon>
        <taxon>Gammaproteobacteria</taxon>
        <taxon>Cellvibrionales</taxon>
        <taxon>Halieaceae</taxon>
        <taxon>Marimicrobium</taxon>
    </lineage>
</organism>
<evidence type="ECO:0000313" key="8">
    <source>
        <dbReference type="EMBL" id="MCX2975849.1"/>
    </source>
</evidence>
<dbReference type="EMBL" id="SHNO01000001">
    <property type="protein sequence ID" value="MCX2975849.1"/>
    <property type="molecule type" value="Genomic_DNA"/>
</dbReference>
<accession>A0ABT3T0S3</accession>
<keyword evidence="1 7" id="KW-1003">Cell membrane</keyword>
<sequence>MRGLLLVLVLLLGVVQYRLWFGEGSLAEKHRLELQVEEQTLINAQLSERNSELEREVLELQTGNEGLEQRAREQLGLIRKDETYYQVTDKQSSESAR</sequence>
<comment type="caution">
    <text evidence="8">The sequence shown here is derived from an EMBL/GenBank/DDBJ whole genome shotgun (WGS) entry which is preliminary data.</text>
</comment>
<evidence type="ECO:0000256" key="3">
    <source>
        <dbReference type="ARBA" id="ARBA00022692"/>
    </source>
</evidence>
<proteinExistence type="inferred from homology"/>
<evidence type="ECO:0000256" key="6">
    <source>
        <dbReference type="ARBA" id="ARBA00023306"/>
    </source>
</evidence>
<keyword evidence="5 7" id="KW-0472">Membrane</keyword>
<dbReference type="Proteomes" id="UP001143304">
    <property type="component" value="Unassembled WGS sequence"/>
</dbReference>
<dbReference type="InterPro" id="IPR007060">
    <property type="entry name" value="FtsL/DivIC"/>
</dbReference>
<feature type="topological domain" description="Periplasmic" evidence="7">
    <location>
        <begin position="22"/>
        <end position="97"/>
    </location>
</feature>
<dbReference type="GO" id="GO:0051301">
    <property type="term" value="P:cell division"/>
    <property type="evidence" value="ECO:0007669"/>
    <property type="project" value="UniProtKB-KW"/>
</dbReference>